<dbReference type="PROSITE" id="PS51257">
    <property type="entry name" value="PROKAR_LIPOPROTEIN"/>
    <property type="match status" value="1"/>
</dbReference>
<feature type="domain" description="Solute-binding protein family 3/N-terminal" evidence="6">
    <location>
        <begin position="37"/>
        <end position="258"/>
    </location>
</feature>
<dbReference type="AlphaFoldDB" id="A0A1T4K2D7"/>
<dbReference type="OrthoDB" id="8613538at2"/>
<evidence type="ECO:0000256" key="5">
    <source>
        <dbReference type="SAM" id="SignalP"/>
    </source>
</evidence>
<dbReference type="InterPro" id="IPR001638">
    <property type="entry name" value="Solute-binding_3/MltF_N"/>
</dbReference>
<dbReference type="PROSITE" id="PS01039">
    <property type="entry name" value="SBP_BACTERIAL_3"/>
    <property type="match status" value="1"/>
</dbReference>
<evidence type="ECO:0000256" key="2">
    <source>
        <dbReference type="ARBA" id="ARBA00010333"/>
    </source>
</evidence>
<dbReference type="Gene3D" id="3.40.190.10">
    <property type="entry name" value="Periplasmic binding protein-like II"/>
    <property type="match status" value="2"/>
</dbReference>
<dbReference type="STRING" id="118967.SAMN02745191_0248"/>
<dbReference type="SUPFAM" id="SSF53850">
    <property type="entry name" value="Periplasmic binding protein-like II"/>
    <property type="match status" value="1"/>
</dbReference>
<protein>
    <submittedName>
        <fullName evidence="7">Cystine transport system substrate-binding protein</fullName>
    </submittedName>
</protein>
<gene>
    <name evidence="7" type="ORF">SAMN02745191_0248</name>
</gene>
<comment type="similarity">
    <text evidence="2 4">Belongs to the bacterial solute-binding protein 3 family.</text>
</comment>
<evidence type="ECO:0000313" key="7">
    <source>
        <dbReference type="EMBL" id="SJZ36475.1"/>
    </source>
</evidence>
<reference evidence="8" key="1">
    <citation type="submission" date="2017-02" db="EMBL/GenBank/DDBJ databases">
        <authorList>
            <person name="Varghese N."/>
            <person name="Submissions S."/>
        </authorList>
    </citation>
    <scope>NUCLEOTIDE SEQUENCE [LARGE SCALE GENOMIC DNA]</scope>
    <source>
        <strain evidence="8">ATCC 25662</strain>
    </source>
</reference>
<comment type="subcellular location">
    <subcellularLocation>
        <location evidence="1">Cell envelope</location>
    </subcellularLocation>
</comment>
<evidence type="ECO:0000259" key="6">
    <source>
        <dbReference type="SMART" id="SM00062"/>
    </source>
</evidence>
<dbReference type="PANTHER" id="PTHR35936:SF34">
    <property type="entry name" value="ABC TRANSPORTER EXTRACELLULAR-BINDING PROTEIN YCKB-RELATED"/>
    <property type="match status" value="1"/>
</dbReference>
<dbReference type="GO" id="GO:0030313">
    <property type="term" value="C:cell envelope"/>
    <property type="evidence" value="ECO:0007669"/>
    <property type="project" value="UniProtKB-SubCell"/>
</dbReference>
<accession>A0A1T4K2D7</accession>
<dbReference type="Proteomes" id="UP000243297">
    <property type="component" value="Unassembled WGS sequence"/>
</dbReference>
<dbReference type="EMBL" id="FUWY01000001">
    <property type="protein sequence ID" value="SJZ36475.1"/>
    <property type="molecule type" value="Genomic_DNA"/>
</dbReference>
<dbReference type="InterPro" id="IPR018313">
    <property type="entry name" value="SBP_3_CS"/>
</dbReference>
<evidence type="ECO:0000313" key="8">
    <source>
        <dbReference type="Proteomes" id="UP000243297"/>
    </source>
</evidence>
<feature type="signal peptide" evidence="5">
    <location>
        <begin position="1"/>
        <end position="20"/>
    </location>
</feature>
<dbReference type="PANTHER" id="PTHR35936">
    <property type="entry name" value="MEMBRANE-BOUND LYTIC MUREIN TRANSGLYCOSYLASE F"/>
    <property type="match status" value="1"/>
</dbReference>
<name>A0A1T4K2D7_9FIRM</name>
<dbReference type="Pfam" id="PF00497">
    <property type="entry name" value="SBP_bac_3"/>
    <property type="match status" value="1"/>
</dbReference>
<dbReference type="SMART" id="SM00062">
    <property type="entry name" value="PBPb"/>
    <property type="match status" value="1"/>
</dbReference>
<sequence length="262" mass="29293">MKRKFLVLILFVFMIVGCTAKQSNDMDLLRQIQEKGELVIATEGTWAPWTYHNQDDQLVGFDVELGKLIADKLGVEAVFVEAEWDSLFAGLDAGRYDLVINGVEITDERKEKYDFTEPYAYIKTAIIVENSNDSIHSFEDLEGKQTANTLASTYATLAESYGANPTGVDDLSQTMELVLSGRVDATLNAEVSYYDYIKEHPNASIKIAALTTDASFVSIPLRKNENTESLMNEINKIIMELKESGELSELSNQYFGVDLVNQ</sequence>
<evidence type="ECO:0000256" key="1">
    <source>
        <dbReference type="ARBA" id="ARBA00004196"/>
    </source>
</evidence>
<keyword evidence="8" id="KW-1185">Reference proteome</keyword>
<proteinExistence type="inferred from homology"/>
<dbReference type="RefSeq" id="WP_078710700.1">
    <property type="nucleotide sequence ID" value="NZ_FUWY01000001.1"/>
</dbReference>
<keyword evidence="3 5" id="KW-0732">Signal</keyword>
<evidence type="ECO:0000256" key="3">
    <source>
        <dbReference type="ARBA" id="ARBA00022729"/>
    </source>
</evidence>
<feature type="chain" id="PRO_5038662252" evidence="5">
    <location>
        <begin position="21"/>
        <end position="262"/>
    </location>
</feature>
<evidence type="ECO:0000256" key="4">
    <source>
        <dbReference type="RuleBase" id="RU003744"/>
    </source>
</evidence>
<organism evidence="7 8">
    <name type="scientific">Anaerorhabdus furcosa</name>
    <dbReference type="NCBI Taxonomy" id="118967"/>
    <lineage>
        <taxon>Bacteria</taxon>
        <taxon>Bacillati</taxon>
        <taxon>Bacillota</taxon>
        <taxon>Erysipelotrichia</taxon>
        <taxon>Erysipelotrichales</taxon>
        <taxon>Erysipelotrichaceae</taxon>
        <taxon>Anaerorhabdus</taxon>
    </lineage>
</organism>